<evidence type="ECO:0000313" key="4">
    <source>
        <dbReference type="Proteomes" id="UP000076420"/>
    </source>
</evidence>
<gene>
    <name evidence="3" type="primary">106079173</name>
</gene>
<feature type="compositionally biased region" description="Polar residues" evidence="1">
    <location>
        <begin position="1"/>
        <end position="25"/>
    </location>
</feature>
<accession>A0A2C9KGG6</accession>
<dbReference type="InterPro" id="IPR058541">
    <property type="entry name" value="Ig_TPPC8_1st"/>
</dbReference>
<feature type="compositionally biased region" description="Basic and acidic residues" evidence="1">
    <location>
        <begin position="44"/>
        <end position="53"/>
    </location>
</feature>
<dbReference type="Pfam" id="PF24545">
    <property type="entry name" value="Ig_TPPC8_1st"/>
    <property type="match status" value="1"/>
</dbReference>
<evidence type="ECO:0000256" key="1">
    <source>
        <dbReference type="SAM" id="MobiDB-lite"/>
    </source>
</evidence>
<dbReference type="Proteomes" id="UP000076420">
    <property type="component" value="Unassembled WGS sequence"/>
</dbReference>
<dbReference type="AlphaFoldDB" id="A0A2C9KGG6"/>
<evidence type="ECO:0000259" key="2">
    <source>
        <dbReference type="Pfam" id="PF24545"/>
    </source>
</evidence>
<dbReference type="VEuPathDB" id="VectorBase:BGLB019340"/>
<proteinExistence type="predicted"/>
<dbReference type="VEuPathDB" id="VectorBase:BGLAX_032278"/>
<name>A0A2C9KGG6_BIOGL</name>
<feature type="domain" description="TPPC8 first Ig-like" evidence="2">
    <location>
        <begin position="12"/>
        <end position="73"/>
    </location>
</feature>
<dbReference type="EnsemblMetazoa" id="BGLB019340-RA">
    <property type="protein sequence ID" value="BGLB019340-PA"/>
    <property type="gene ID" value="BGLB019340"/>
</dbReference>
<reference evidence="3" key="1">
    <citation type="submission" date="2020-05" db="UniProtKB">
        <authorList>
            <consortium name="EnsemblMetazoa"/>
        </authorList>
    </citation>
    <scope>IDENTIFICATION</scope>
    <source>
        <strain evidence="3">BB02</strain>
    </source>
</reference>
<dbReference type="KEGG" id="bgt:106079173"/>
<dbReference type="STRING" id="6526.A0A2C9KGG6"/>
<feature type="region of interest" description="Disordered" evidence="1">
    <location>
        <begin position="1"/>
        <end position="53"/>
    </location>
</feature>
<protein>
    <recommendedName>
        <fullName evidence="2">TPPC8 first Ig-like domain-containing protein</fullName>
    </recommendedName>
</protein>
<organism evidence="3 4">
    <name type="scientific">Biomphalaria glabrata</name>
    <name type="common">Bloodfluke planorb</name>
    <name type="synonym">Freshwater snail</name>
    <dbReference type="NCBI Taxonomy" id="6526"/>
    <lineage>
        <taxon>Eukaryota</taxon>
        <taxon>Metazoa</taxon>
        <taxon>Spiralia</taxon>
        <taxon>Lophotrochozoa</taxon>
        <taxon>Mollusca</taxon>
        <taxon>Gastropoda</taxon>
        <taxon>Heterobranchia</taxon>
        <taxon>Euthyneura</taxon>
        <taxon>Panpulmonata</taxon>
        <taxon>Hygrophila</taxon>
        <taxon>Lymnaeoidea</taxon>
        <taxon>Planorbidae</taxon>
        <taxon>Biomphalaria</taxon>
    </lineage>
</organism>
<sequence>MAQNSSLQQDASQGAANQHKPSYVSSVVVRGKQKLEPQGQRLNGTKEERTQKLYGPDRRLDLVVQEEMPSLEVIQLLTCLSPPYCLI</sequence>
<evidence type="ECO:0000313" key="3">
    <source>
        <dbReference type="EnsemblMetazoa" id="BGLB019340-PA"/>
    </source>
</evidence>